<evidence type="ECO:0000313" key="2">
    <source>
        <dbReference type="Proteomes" id="UP000015104"/>
    </source>
</evidence>
<name>T1KNT4_TETUR</name>
<dbReference type="AlphaFoldDB" id="T1KNT4"/>
<dbReference type="Proteomes" id="UP000015104">
    <property type="component" value="Unassembled WGS sequence"/>
</dbReference>
<dbReference type="EMBL" id="CAEY01000277">
    <property type="status" value="NOT_ANNOTATED_CDS"/>
    <property type="molecule type" value="Genomic_DNA"/>
</dbReference>
<protein>
    <submittedName>
        <fullName evidence="1">Uncharacterized protein</fullName>
    </submittedName>
</protein>
<keyword evidence="2" id="KW-1185">Reference proteome</keyword>
<proteinExistence type="predicted"/>
<dbReference type="HOGENOM" id="CLU_071407_2_0_1"/>
<organism evidence="1 2">
    <name type="scientific">Tetranychus urticae</name>
    <name type="common">Two-spotted spider mite</name>
    <dbReference type="NCBI Taxonomy" id="32264"/>
    <lineage>
        <taxon>Eukaryota</taxon>
        <taxon>Metazoa</taxon>
        <taxon>Ecdysozoa</taxon>
        <taxon>Arthropoda</taxon>
        <taxon>Chelicerata</taxon>
        <taxon>Arachnida</taxon>
        <taxon>Acari</taxon>
        <taxon>Acariformes</taxon>
        <taxon>Trombidiformes</taxon>
        <taxon>Prostigmata</taxon>
        <taxon>Eleutherengona</taxon>
        <taxon>Raphignathae</taxon>
        <taxon>Tetranychoidea</taxon>
        <taxon>Tetranychidae</taxon>
        <taxon>Tetranychus</taxon>
    </lineage>
</organism>
<evidence type="ECO:0000313" key="1">
    <source>
        <dbReference type="EnsemblMetazoa" id="tetur16g02130.1"/>
    </source>
</evidence>
<reference evidence="2" key="1">
    <citation type="submission" date="2011-08" db="EMBL/GenBank/DDBJ databases">
        <authorList>
            <person name="Rombauts S."/>
        </authorList>
    </citation>
    <scope>NUCLEOTIDE SEQUENCE</scope>
    <source>
        <strain evidence="2">London</strain>
    </source>
</reference>
<accession>T1KNT4</accession>
<reference evidence="1" key="2">
    <citation type="submission" date="2015-06" db="UniProtKB">
        <authorList>
            <consortium name="EnsemblMetazoa"/>
        </authorList>
    </citation>
    <scope>IDENTIFICATION</scope>
</reference>
<sequence length="216" mass="25500">MTGNNDTSSKITIKVRLSDEDYQDITIDWSDESCEHKQQILIRKIASFIGLPIQYIRDVGIFLTTNHIWLSNTESHFRTLYVTIPPPRVNETFWQRINDGDCFYLSSSLFLIDHEHPLGLYVDLFSAEPEYIHPTECSSFYCQIKNSRSWLDKKKEIILNSEILPKVRAIAFEVRWTNVWFNTLVDCNILQYFGACCHRFLNNTTKHRRLYFPHRG</sequence>
<dbReference type="EnsemblMetazoa" id="tetur16g02130.1">
    <property type="protein sequence ID" value="tetur16g02130.1"/>
    <property type="gene ID" value="tetur16g02130"/>
</dbReference>